<dbReference type="RefSeq" id="WP_189352717.1">
    <property type="nucleotide sequence ID" value="NZ_BMYP01000011.1"/>
</dbReference>
<dbReference type="Proteomes" id="UP000662678">
    <property type="component" value="Unassembled WGS sequence"/>
</dbReference>
<organism evidence="1 2">
    <name type="scientific">Vogesella fluminis</name>
    <dbReference type="NCBI Taxonomy" id="1069161"/>
    <lineage>
        <taxon>Bacteria</taxon>
        <taxon>Pseudomonadati</taxon>
        <taxon>Pseudomonadota</taxon>
        <taxon>Betaproteobacteria</taxon>
        <taxon>Neisseriales</taxon>
        <taxon>Chromobacteriaceae</taxon>
        <taxon>Vogesella</taxon>
    </lineage>
</organism>
<dbReference type="EMBL" id="BMYP01000011">
    <property type="protein sequence ID" value="GHD74758.1"/>
    <property type="molecule type" value="Genomic_DNA"/>
</dbReference>
<dbReference type="SUPFAM" id="SSF54285">
    <property type="entry name" value="MoaD/ThiS"/>
    <property type="match status" value="1"/>
</dbReference>
<comment type="caution">
    <text evidence="1">The sequence shown here is derived from an EMBL/GenBank/DDBJ whole genome shotgun (WGS) entry which is preliminary data.</text>
</comment>
<evidence type="ECO:0000313" key="1">
    <source>
        <dbReference type="EMBL" id="GHD74758.1"/>
    </source>
</evidence>
<dbReference type="InterPro" id="IPR003749">
    <property type="entry name" value="ThiS/MoaD-like"/>
</dbReference>
<accession>A0ABQ3H7S4</accession>
<dbReference type="Gene3D" id="3.10.20.30">
    <property type="match status" value="1"/>
</dbReference>
<proteinExistence type="predicted"/>
<reference evidence="2" key="1">
    <citation type="journal article" date="2019" name="Int. J. Syst. Evol. Microbiol.">
        <title>The Global Catalogue of Microorganisms (GCM) 10K type strain sequencing project: providing services to taxonomists for standard genome sequencing and annotation.</title>
        <authorList>
            <consortium name="The Broad Institute Genomics Platform"/>
            <consortium name="The Broad Institute Genome Sequencing Center for Infectious Disease"/>
            <person name="Wu L."/>
            <person name="Ma J."/>
        </authorList>
    </citation>
    <scope>NUCLEOTIDE SEQUENCE [LARGE SCALE GENOMIC DNA]</scope>
    <source>
        <strain evidence="2">KCTC 23713</strain>
    </source>
</reference>
<protein>
    <submittedName>
        <fullName evidence="1">Molybdopterin synthase sulfur carrier subunit</fullName>
    </submittedName>
</protein>
<gene>
    <name evidence="1" type="primary">moaD</name>
    <name evidence="1" type="ORF">GCM10011419_11660</name>
</gene>
<dbReference type="InterPro" id="IPR016155">
    <property type="entry name" value="Mopterin_synth/thiamin_S_b"/>
</dbReference>
<dbReference type="CDD" id="cd00754">
    <property type="entry name" value="Ubl_MoaD"/>
    <property type="match status" value="1"/>
</dbReference>
<dbReference type="InterPro" id="IPR012675">
    <property type="entry name" value="Beta-grasp_dom_sf"/>
</dbReference>
<sequence length="83" mass="8713">MSITLLYFGVLKDVLGRSEETLAWDGGSSTALLAQLRTRGEDWAAALAPGKVFRLVVNQQIVHGEVPVPDGAEVGILPPVTGG</sequence>
<dbReference type="Pfam" id="PF02597">
    <property type="entry name" value="ThiS"/>
    <property type="match status" value="1"/>
</dbReference>
<evidence type="ECO:0000313" key="2">
    <source>
        <dbReference type="Proteomes" id="UP000662678"/>
    </source>
</evidence>
<name>A0ABQ3H7S4_9NEIS</name>
<keyword evidence="2" id="KW-1185">Reference proteome</keyword>